<dbReference type="EMBL" id="BTGB01000009">
    <property type="protein sequence ID" value="GMM49018.1"/>
    <property type="molecule type" value="Genomic_DNA"/>
</dbReference>
<protein>
    <submittedName>
        <fullName evidence="2">Uncharacterized protein</fullName>
    </submittedName>
</protein>
<gene>
    <name evidence="2" type="ORF">DAPK24_056160</name>
</gene>
<evidence type="ECO:0000313" key="2">
    <source>
        <dbReference type="EMBL" id="GMM49018.1"/>
    </source>
</evidence>
<evidence type="ECO:0000256" key="1">
    <source>
        <dbReference type="SAM" id="Phobius"/>
    </source>
</evidence>
<organism evidence="2 3">
    <name type="scientific">Pichia kluyveri</name>
    <name type="common">Yeast</name>
    <dbReference type="NCBI Taxonomy" id="36015"/>
    <lineage>
        <taxon>Eukaryota</taxon>
        <taxon>Fungi</taxon>
        <taxon>Dikarya</taxon>
        <taxon>Ascomycota</taxon>
        <taxon>Saccharomycotina</taxon>
        <taxon>Pichiomycetes</taxon>
        <taxon>Pichiales</taxon>
        <taxon>Pichiaceae</taxon>
        <taxon>Pichia</taxon>
    </lineage>
</organism>
<feature type="transmembrane region" description="Helical" evidence="1">
    <location>
        <begin position="44"/>
        <end position="60"/>
    </location>
</feature>
<keyword evidence="1" id="KW-0812">Transmembrane</keyword>
<sequence>MELTQQNKSILNAALVLAFGTILSIIILKFGSYTPFLQPANAKVLMQLLFIWLIITFVLVRIMTSIPEYIKYIPLTISMLISISAVIILGFENDVHND</sequence>
<keyword evidence="1" id="KW-0472">Membrane</keyword>
<accession>A0AAV5RE61</accession>
<reference evidence="2 3" key="1">
    <citation type="journal article" date="2023" name="Elife">
        <title>Identification of key yeast species and microbe-microbe interactions impacting larval growth of Drosophila in the wild.</title>
        <authorList>
            <person name="Mure A."/>
            <person name="Sugiura Y."/>
            <person name="Maeda R."/>
            <person name="Honda K."/>
            <person name="Sakurai N."/>
            <person name="Takahashi Y."/>
            <person name="Watada M."/>
            <person name="Katoh T."/>
            <person name="Gotoh A."/>
            <person name="Gotoh Y."/>
            <person name="Taniguchi I."/>
            <person name="Nakamura K."/>
            <person name="Hayashi T."/>
            <person name="Katayama T."/>
            <person name="Uemura T."/>
            <person name="Hattori Y."/>
        </authorList>
    </citation>
    <scope>NUCLEOTIDE SEQUENCE [LARGE SCALE GENOMIC DNA]</scope>
    <source>
        <strain evidence="2 3">PK-24</strain>
    </source>
</reference>
<keyword evidence="1" id="KW-1133">Transmembrane helix</keyword>
<dbReference type="Proteomes" id="UP001378960">
    <property type="component" value="Unassembled WGS sequence"/>
</dbReference>
<feature type="transmembrane region" description="Helical" evidence="1">
    <location>
        <begin position="72"/>
        <end position="91"/>
    </location>
</feature>
<name>A0AAV5RE61_PICKL</name>
<keyword evidence="3" id="KW-1185">Reference proteome</keyword>
<proteinExistence type="predicted"/>
<feature type="transmembrane region" description="Helical" evidence="1">
    <location>
        <begin position="12"/>
        <end position="32"/>
    </location>
</feature>
<dbReference type="AlphaFoldDB" id="A0AAV5RE61"/>
<comment type="caution">
    <text evidence="2">The sequence shown here is derived from an EMBL/GenBank/DDBJ whole genome shotgun (WGS) entry which is preliminary data.</text>
</comment>
<evidence type="ECO:0000313" key="3">
    <source>
        <dbReference type="Proteomes" id="UP001378960"/>
    </source>
</evidence>